<dbReference type="EMBL" id="FWXB01000014">
    <property type="protein sequence ID" value="SMC13476.1"/>
    <property type="molecule type" value="Genomic_DNA"/>
</dbReference>
<evidence type="ECO:0000256" key="2">
    <source>
        <dbReference type="SAM" id="SignalP"/>
    </source>
</evidence>
<dbReference type="OrthoDB" id="7867367at2"/>
<accession>A0A1X7BUZ1</accession>
<evidence type="ECO:0000313" key="4">
    <source>
        <dbReference type="Proteomes" id="UP000193224"/>
    </source>
</evidence>
<keyword evidence="1" id="KW-1133">Transmembrane helix</keyword>
<sequence>MKFRTAVIAAATAIVMIGTAVSAATTYQATSHYENGSPEHSVWFSGAPQGTTGSKRNHFLFENTAGAASPFGSFTVNGNTASLTGTVRNSALQGYDLRVNLVEVADPGKYKKVPGSTPDTSKWKFYDFSSAALISKSTGLVSFLLDMRGEGLKAQFGIGANDKDPLKLGFSSWFTAYEQGCEGSNCQSYAGDINIVVSPVPLPASVALLPVALGILGGVARRRRKS</sequence>
<dbReference type="Proteomes" id="UP000193224">
    <property type="component" value="Unassembled WGS sequence"/>
</dbReference>
<keyword evidence="1" id="KW-0812">Transmembrane</keyword>
<keyword evidence="1" id="KW-0472">Membrane</keyword>
<feature type="chain" id="PRO_5013208256" evidence="2">
    <location>
        <begin position="24"/>
        <end position="226"/>
    </location>
</feature>
<name>A0A1X7BUZ1_9RHOB</name>
<feature type="signal peptide" evidence="2">
    <location>
        <begin position="1"/>
        <end position="23"/>
    </location>
</feature>
<organism evidence="3 4">
    <name type="scientific">Roseovarius aestuarii</name>
    <dbReference type="NCBI Taxonomy" id="475083"/>
    <lineage>
        <taxon>Bacteria</taxon>
        <taxon>Pseudomonadati</taxon>
        <taxon>Pseudomonadota</taxon>
        <taxon>Alphaproteobacteria</taxon>
        <taxon>Rhodobacterales</taxon>
        <taxon>Roseobacteraceae</taxon>
        <taxon>Roseovarius</taxon>
    </lineage>
</organism>
<dbReference type="AlphaFoldDB" id="A0A1X7BUZ1"/>
<feature type="transmembrane region" description="Helical" evidence="1">
    <location>
        <begin position="202"/>
        <end position="220"/>
    </location>
</feature>
<evidence type="ECO:0000313" key="3">
    <source>
        <dbReference type="EMBL" id="SMC13476.1"/>
    </source>
</evidence>
<keyword evidence="2" id="KW-0732">Signal</keyword>
<reference evidence="3 4" key="1">
    <citation type="submission" date="2017-03" db="EMBL/GenBank/DDBJ databases">
        <authorList>
            <person name="Afonso C.L."/>
            <person name="Miller P.J."/>
            <person name="Scott M.A."/>
            <person name="Spackman E."/>
            <person name="Goraichik I."/>
            <person name="Dimitrov K.M."/>
            <person name="Suarez D.L."/>
            <person name="Swayne D.E."/>
        </authorList>
    </citation>
    <scope>NUCLEOTIDE SEQUENCE [LARGE SCALE GENOMIC DNA]</scope>
    <source>
        <strain evidence="3 4">CECT 7745</strain>
    </source>
</reference>
<gene>
    <name evidence="3" type="ORF">ROA7745_03325</name>
</gene>
<dbReference type="RefSeq" id="WP_085801415.1">
    <property type="nucleotide sequence ID" value="NZ_FWXB01000014.1"/>
</dbReference>
<keyword evidence="4" id="KW-1185">Reference proteome</keyword>
<protein>
    <submittedName>
        <fullName evidence="3">Uncharacterized protein</fullName>
    </submittedName>
</protein>
<proteinExistence type="predicted"/>
<evidence type="ECO:0000256" key="1">
    <source>
        <dbReference type="SAM" id="Phobius"/>
    </source>
</evidence>